<keyword evidence="10" id="KW-1185">Reference proteome</keyword>
<dbReference type="eggNOG" id="KOG1339">
    <property type="taxonomic scope" value="Eukaryota"/>
</dbReference>
<dbReference type="PROSITE" id="PS00141">
    <property type="entry name" value="ASP_PROTEASE"/>
    <property type="match status" value="2"/>
</dbReference>
<evidence type="ECO:0000259" key="8">
    <source>
        <dbReference type="PROSITE" id="PS51767"/>
    </source>
</evidence>
<dbReference type="PANTHER" id="PTHR47966">
    <property type="entry name" value="BETA-SITE APP-CLEAVING ENZYME, ISOFORM A-RELATED"/>
    <property type="match status" value="1"/>
</dbReference>
<dbReference type="AlphaFoldDB" id="D8PW19"/>
<evidence type="ECO:0000256" key="6">
    <source>
        <dbReference type="SAM" id="Phobius"/>
    </source>
</evidence>
<dbReference type="InterPro" id="IPR033121">
    <property type="entry name" value="PEPTIDASE_A1"/>
</dbReference>
<dbReference type="GO" id="GO:0004190">
    <property type="term" value="F:aspartic-type endopeptidase activity"/>
    <property type="evidence" value="ECO:0007669"/>
    <property type="project" value="UniProtKB-KW"/>
</dbReference>
<accession>D8PW19</accession>
<dbReference type="Gene3D" id="2.40.70.10">
    <property type="entry name" value="Acid Proteases"/>
    <property type="match status" value="2"/>
</dbReference>
<dbReference type="PROSITE" id="PS51767">
    <property type="entry name" value="PEPTIDASE_A1"/>
    <property type="match status" value="1"/>
</dbReference>
<protein>
    <recommendedName>
        <fullName evidence="8">Peptidase A1 domain-containing protein</fullName>
    </recommendedName>
</protein>
<dbReference type="SUPFAM" id="SSF50630">
    <property type="entry name" value="Acid proteases"/>
    <property type="match status" value="1"/>
</dbReference>
<evidence type="ECO:0000256" key="7">
    <source>
        <dbReference type="SAM" id="SignalP"/>
    </source>
</evidence>
<evidence type="ECO:0000313" key="10">
    <source>
        <dbReference type="Proteomes" id="UP000007431"/>
    </source>
</evidence>
<feature type="disulfide bond" evidence="4">
    <location>
        <begin position="83"/>
        <end position="88"/>
    </location>
</feature>
<dbReference type="PRINTS" id="PR00792">
    <property type="entry name" value="PEPSIN"/>
</dbReference>
<feature type="active site" evidence="3">
    <location>
        <position position="70"/>
    </location>
</feature>
<keyword evidence="5" id="KW-0378">Hydrolase</keyword>
<keyword evidence="6" id="KW-0812">Transmembrane</keyword>
<dbReference type="PROSITE" id="PS51257">
    <property type="entry name" value="PROKAR_LIPOPROTEIN"/>
    <property type="match status" value="1"/>
</dbReference>
<sequence>MKLSQLLLSLALYVLGVNGLQSCKLPMSRVARSRGILSGLSAHSKLANTKEYAYMVKIQLGDQDFSALLDTGSSDFWIVSTDCISPDCAAVARYSTNSSRSLIPTTTPFVLTYLLGSVTGYVAYETVFLGIYEIASQAFAIANNTQDLGLSATGNSGVLGLCFPSSASIPATAGKTLLENLFASFPEDQRFFAFRLGRQTGLSDPTSSFTIGELDTEITNSTAPLSFYPVVANSDGAYDYWKLELRRLTINGTVFPLSPSLVPGAASPIAVLDTGTTLMLGPTIDVDAFWNSIGSPAIVRKSPQGGMWEVRCERSLLVGLVLGDDDREFPIDPQDTNWDQKQSADGWCTGGIQANDGVVSGDWLLGDIFLRNVYVVHHGANSTHPPLIGLTNVTDPQDALQRFRDVRGADVSPPTTLHIQESRANKGSSSMLLYTLSSAGGFVGGGIITFLVRLHLRRREYRRVRG</sequence>
<feature type="signal peptide" evidence="7">
    <location>
        <begin position="1"/>
        <end position="19"/>
    </location>
</feature>
<evidence type="ECO:0000256" key="2">
    <source>
        <dbReference type="ARBA" id="ARBA00022750"/>
    </source>
</evidence>
<keyword evidence="6" id="KW-1133">Transmembrane helix</keyword>
<dbReference type="InterPro" id="IPR034164">
    <property type="entry name" value="Pepsin-like_dom"/>
</dbReference>
<evidence type="ECO:0000256" key="4">
    <source>
        <dbReference type="PIRSR" id="PIRSR601461-2"/>
    </source>
</evidence>
<feature type="active site" evidence="3">
    <location>
        <position position="273"/>
    </location>
</feature>
<dbReference type="GO" id="GO:0006508">
    <property type="term" value="P:proteolysis"/>
    <property type="evidence" value="ECO:0007669"/>
    <property type="project" value="UniProtKB-KW"/>
</dbReference>
<dbReference type="InterPro" id="IPR001461">
    <property type="entry name" value="Aspartic_peptidase_A1"/>
</dbReference>
<dbReference type="Proteomes" id="UP000007431">
    <property type="component" value="Unassembled WGS sequence"/>
</dbReference>
<name>D8PW19_SCHCM</name>
<feature type="non-terminal residue" evidence="9">
    <location>
        <position position="466"/>
    </location>
</feature>
<keyword evidence="6" id="KW-0472">Membrane</keyword>
<dbReference type="RefSeq" id="XP_003035038.1">
    <property type="nucleotide sequence ID" value="XM_003034992.1"/>
</dbReference>
<proteinExistence type="inferred from homology"/>
<dbReference type="PANTHER" id="PTHR47966:SF57">
    <property type="entry name" value="PEPTIDASE A1 DOMAIN-CONTAINING PROTEIN"/>
    <property type="match status" value="1"/>
</dbReference>
<keyword evidence="2 5" id="KW-0064">Aspartyl protease</keyword>
<comment type="similarity">
    <text evidence="1 5">Belongs to the peptidase A1 family.</text>
</comment>
<dbReference type="GeneID" id="9587666"/>
<evidence type="ECO:0000256" key="1">
    <source>
        <dbReference type="ARBA" id="ARBA00007447"/>
    </source>
</evidence>
<dbReference type="Pfam" id="PF00026">
    <property type="entry name" value="Asp"/>
    <property type="match status" value="1"/>
</dbReference>
<evidence type="ECO:0000256" key="5">
    <source>
        <dbReference type="RuleBase" id="RU000454"/>
    </source>
</evidence>
<evidence type="ECO:0000313" key="9">
    <source>
        <dbReference type="EMBL" id="EFJ00136.1"/>
    </source>
</evidence>
<organism evidence="10">
    <name type="scientific">Schizophyllum commune (strain H4-8 / FGSC 9210)</name>
    <name type="common">Split gill fungus</name>
    <dbReference type="NCBI Taxonomy" id="578458"/>
    <lineage>
        <taxon>Eukaryota</taxon>
        <taxon>Fungi</taxon>
        <taxon>Dikarya</taxon>
        <taxon>Basidiomycota</taxon>
        <taxon>Agaricomycotina</taxon>
        <taxon>Agaricomycetes</taxon>
        <taxon>Agaricomycetidae</taxon>
        <taxon>Agaricales</taxon>
        <taxon>Schizophyllaceae</taxon>
        <taxon>Schizophyllum</taxon>
    </lineage>
</organism>
<dbReference type="InterPro" id="IPR001969">
    <property type="entry name" value="Aspartic_peptidase_AS"/>
</dbReference>
<keyword evidence="7" id="KW-0732">Signal</keyword>
<feature type="domain" description="Peptidase A1" evidence="8">
    <location>
        <begin position="54"/>
        <end position="391"/>
    </location>
</feature>
<feature type="chain" id="PRO_5003120376" description="Peptidase A1 domain-containing protein" evidence="7">
    <location>
        <begin position="20"/>
        <end position="466"/>
    </location>
</feature>
<dbReference type="OMA" id="FHLDYLM"/>
<dbReference type="InParanoid" id="D8PW19"/>
<keyword evidence="5" id="KW-0645">Protease</keyword>
<gene>
    <name evidence="9" type="ORF">SCHCODRAFT_105388</name>
</gene>
<dbReference type="EMBL" id="GL377303">
    <property type="protein sequence ID" value="EFJ00136.1"/>
    <property type="molecule type" value="Genomic_DNA"/>
</dbReference>
<reference evidence="9 10" key="1">
    <citation type="journal article" date="2010" name="Nat. Biotechnol.">
        <title>Genome sequence of the model mushroom Schizophyllum commune.</title>
        <authorList>
            <person name="Ohm R.A."/>
            <person name="de Jong J.F."/>
            <person name="Lugones L.G."/>
            <person name="Aerts A."/>
            <person name="Kothe E."/>
            <person name="Stajich J.E."/>
            <person name="de Vries R.P."/>
            <person name="Record E."/>
            <person name="Levasseur A."/>
            <person name="Baker S.E."/>
            <person name="Bartholomew K.A."/>
            <person name="Coutinho P.M."/>
            <person name="Erdmann S."/>
            <person name="Fowler T.J."/>
            <person name="Gathman A.C."/>
            <person name="Lombard V."/>
            <person name="Henrissat B."/>
            <person name="Knabe N."/>
            <person name="Kuees U."/>
            <person name="Lilly W.W."/>
            <person name="Lindquist E."/>
            <person name="Lucas S."/>
            <person name="Magnuson J.K."/>
            <person name="Piumi F."/>
            <person name="Raudaskoski M."/>
            <person name="Salamov A."/>
            <person name="Schmutz J."/>
            <person name="Schwarze F.W.M.R."/>
            <person name="vanKuyk P.A."/>
            <person name="Horton J.S."/>
            <person name="Grigoriev I.V."/>
            <person name="Woesten H.A.B."/>
        </authorList>
    </citation>
    <scope>NUCLEOTIDE SEQUENCE [LARGE SCALE GENOMIC DNA]</scope>
    <source>
        <strain evidence="10">H4-8 / FGSC 9210</strain>
    </source>
</reference>
<evidence type="ECO:0000256" key="3">
    <source>
        <dbReference type="PIRSR" id="PIRSR601461-1"/>
    </source>
</evidence>
<dbReference type="InterPro" id="IPR021109">
    <property type="entry name" value="Peptidase_aspartic_dom_sf"/>
</dbReference>
<keyword evidence="4" id="KW-1015">Disulfide bond</keyword>
<dbReference type="OrthoDB" id="15189at2759"/>
<dbReference type="VEuPathDB" id="FungiDB:SCHCODRAFT_02525660"/>
<dbReference type="CDD" id="cd05471">
    <property type="entry name" value="pepsin_like"/>
    <property type="match status" value="1"/>
</dbReference>
<dbReference type="HOGENOM" id="CLU_013253_8_3_1"/>
<dbReference type="KEGG" id="scm:SCHCO_02525660"/>
<feature type="transmembrane region" description="Helical" evidence="6">
    <location>
        <begin position="431"/>
        <end position="456"/>
    </location>
</feature>